<keyword evidence="1" id="KW-0732">Signal</keyword>
<feature type="signal peptide" evidence="1">
    <location>
        <begin position="1"/>
        <end position="21"/>
    </location>
</feature>
<dbReference type="Gene3D" id="3.40.50.11550">
    <property type="match status" value="1"/>
</dbReference>
<reference evidence="3" key="1">
    <citation type="submission" date="2021-11" db="EMBL/GenBank/DDBJ databases">
        <authorList>
            <consortium name="Genoscope - CEA"/>
            <person name="William W."/>
        </authorList>
    </citation>
    <scope>NUCLEOTIDE SEQUENCE</scope>
</reference>
<dbReference type="Proteomes" id="UP000789595">
    <property type="component" value="Unassembled WGS sequence"/>
</dbReference>
<dbReference type="OrthoDB" id="206244at2759"/>
<comment type="caution">
    <text evidence="3">The sequence shown here is derived from an EMBL/GenBank/DDBJ whole genome shotgun (WGS) entry which is preliminary data.</text>
</comment>
<name>A0A8J2SFT8_9STRA</name>
<evidence type="ECO:0000313" key="3">
    <source>
        <dbReference type="EMBL" id="CAH0371353.1"/>
    </source>
</evidence>
<evidence type="ECO:0000313" key="4">
    <source>
        <dbReference type="Proteomes" id="UP000789595"/>
    </source>
</evidence>
<organism evidence="3 4">
    <name type="scientific">Pelagomonas calceolata</name>
    <dbReference type="NCBI Taxonomy" id="35677"/>
    <lineage>
        <taxon>Eukaryota</taxon>
        <taxon>Sar</taxon>
        <taxon>Stramenopiles</taxon>
        <taxon>Ochrophyta</taxon>
        <taxon>Pelagophyceae</taxon>
        <taxon>Pelagomonadales</taxon>
        <taxon>Pelagomonadaceae</taxon>
        <taxon>Pelagomonas</taxon>
    </lineage>
</organism>
<accession>A0A8J2SFT8</accession>
<dbReference type="Pfam" id="PF04187">
    <property type="entry name" value="Cofac_haem_bdg"/>
    <property type="match status" value="1"/>
</dbReference>
<feature type="non-terminal residue" evidence="3">
    <location>
        <position position="402"/>
    </location>
</feature>
<sequence>MTGSMNAKLLLLAAPFSAAAAIVSRRHALRSYGAASLAPQAVQAAPRPDWESYAVRGDSATMIPSVAALASDSLVTALSTKRAVFLGEHHDAAADHALQAEVISRLRTKIGAARPLAVGLEMVQRRFQPQLDAYVAGRLTETQLRAAVDWDRRWGWPFQTYVPVLKAAKKARATLLALNADDEDAAPVSAGGLAALAPDARRRYVSDPKASEAFARTVAFKSYVGYTIRPSYAAHVALGILPATDPSACVGNDGACTTTFKNFLARRILWDEALSKACADWCRDHENGLCVAIVGADHVKYGCGAPARLARSLPNGLGDLATVLLNERPADTKGDAVGGVERGAAPFAFDSFAADRSVPRGADGLVGFRNYVLQLRFAPDPAVDDWVGNERDRGRGPELVAE</sequence>
<dbReference type="CDD" id="cd14727">
    <property type="entry name" value="ChanN-like"/>
    <property type="match status" value="1"/>
</dbReference>
<dbReference type="AlphaFoldDB" id="A0A8J2SFT8"/>
<evidence type="ECO:0000256" key="1">
    <source>
        <dbReference type="SAM" id="SignalP"/>
    </source>
</evidence>
<gene>
    <name evidence="3" type="ORF">PECAL_3P12890</name>
</gene>
<feature type="chain" id="PRO_5035170817" description="Haem-binding uptake Tiki superfamily ChaN domain-containing protein" evidence="1">
    <location>
        <begin position="22"/>
        <end position="402"/>
    </location>
</feature>
<evidence type="ECO:0000259" key="2">
    <source>
        <dbReference type="Pfam" id="PF04187"/>
    </source>
</evidence>
<protein>
    <recommendedName>
        <fullName evidence="2">Haem-binding uptake Tiki superfamily ChaN domain-containing protein</fullName>
    </recommendedName>
</protein>
<keyword evidence="4" id="KW-1185">Reference proteome</keyword>
<dbReference type="SUPFAM" id="SSF159501">
    <property type="entry name" value="EreA/ChaN-like"/>
    <property type="match status" value="1"/>
</dbReference>
<dbReference type="EMBL" id="CAKKNE010000003">
    <property type="protein sequence ID" value="CAH0371353.1"/>
    <property type="molecule type" value="Genomic_DNA"/>
</dbReference>
<proteinExistence type="predicted"/>
<feature type="domain" description="Haem-binding uptake Tiki superfamily ChaN" evidence="2">
    <location>
        <begin position="75"/>
        <end position="309"/>
    </location>
</feature>
<dbReference type="InterPro" id="IPR007314">
    <property type="entry name" value="Cofac_haem-bd_dom"/>
</dbReference>